<dbReference type="Proteomes" id="UP000282195">
    <property type="component" value="Plasmid pRCCGE525c"/>
</dbReference>
<dbReference type="PANTHER" id="PTHR46268:SF15">
    <property type="entry name" value="UNIVERSAL STRESS PROTEIN HP_0031"/>
    <property type="match status" value="1"/>
</dbReference>
<dbReference type="SUPFAM" id="SSF52402">
    <property type="entry name" value="Adenine nucleotide alpha hydrolases-like"/>
    <property type="match status" value="1"/>
</dbReference>
<name>A0A387G165_9HYPH</name>
<feature type="domain" description="UspA" evidence="2">
    <location>
        <begin position="197"/>
        <end position="271"/>
    </location>
</feature>
<comment type="similarity">
    <text evidence="1">Belongs to the universal stress protein A family.</text>
</comment>
<dbReference type="OrthoDB" id="9804721at2"/>
<evidence type="ECO:0000313" key="4">
    <source>
        <dbReference type="Proteomes" id="UP000282195"/>
    </source>
</evidence>
<protein>
    <submittedName>
        <fullName evidence="3">Universal stress protein</fullName>
    </submittedName>
</protein>
<dbReference type="EMBL" id="CP032695">
    <property type="protein sequence ID" value="AYG63577.1"/>
    <property type="molecule type" value="Genomic_DNA"/>
</dbReference>
<organism evidence="3 4">
    <name type="scientific">Rhizobium jaguaris</name>
    <dbReference type="NCBI Taxonomy" id="1312183"/>
    <lineage>
        <taxon>Bacteria</taxon>
        <taxon>Pseudomonadati</taxon>
        <taxon>Pseudomonadota</taxon>
        <taxon>Alphaproteobacteria</taxon>
        <taxon>Hyphomicrobiales</taxon>
        <taxon>Rhizobiaceae</taxon>
        <taxon>Rhizobium/Agrobacterium group</taxon>
        <taxon>Rhizobium</taxon>
    </lineage>
</organism>
<proteinExistence type="inferred from homology"/>
<gene>
    <name evidence="3" type="ORF">CCGE525_33610</name>
</gene>
<geneLocation type="plasmid" evidence="4">
    <name>prccge525c</name>
</geneLocation>
<dbReference type="KEGG" id="rjg:CCGE525_33610"/>
<dbReference type="PANTHER" id="PTHR46268">
    <property type="entry name" value="STRESS RESPONSE PROTEIN NHAX"/>
    <property type="match status" value="1"/>
</dbReference>
<dbReference type="RefSeq" id="WP_120708476.1">
    <property type="nucleotide sequence ID" value="NZ_CP032695.1"/>
</dbReference>
<accession>A0A387G165</accession>
<dbReference type="CDD" id="cd00293">
    <property type="entry name" value="USP-like"/>
    <property type="match status" value="1"/>
</dbReference>
<dbReference type="AlphaFoldDB" id="A0A387G165"/>
<keyword evidence="3" id="KW-0614">Plasmid</keyword>
<dbReference type="Gene3D" id="3.40.50.12370">
    <property type="match status" value="1"/>
</dbReference>
<keyword evidence="4" id="KW-1185">Reference proteome</keyword>
<evidence type="ECO:0000259" key="2">
    <source>
        <dbReference type="Pfam" id="PF00582"/>
    </source>
</evidence>
<sequence length="273" mass="29587">MKPQFHLPLVTYPDSSSFAVIQNAVDFARHQKADLTASVLQVKIPPGRQSFPSVIDLEKMRAEAERFSRDSGTALCETVRDYAQKAGIRAVIQPFEEQEPLVAGTLAGLSRAYDCSLMEASESARPIVESILFENGRPLVLLPPDNFCGRIDTAAIAWDGSAALARALTGTRLFLENASRVVLISVTDDKPIDEAARDRFATVLRNAGLNVETVSVKAHGQQAANVIQSVAKENYADLLVAGAFGHSRLREFILGGVTRSLLTSLEMPALLSH</sequence>
<evidence type="ECO:0000256" key="1">
    <source>
        <dbReference type="ARBA" id="ARBA00008791"/>
    </source>
</evidence>
<dbReference type="InterPro" id="IPR006016">
    <property type="entry name" value="UspA"/>
</dbReference>
<dbReference type="Pfam" id="PF00582">
    <property type="entry name" value="Usp"/>
    <property type="match status" value="1"/>
</dbReference>
<evidence type="ECO:0000313" key="3">
    <source>
        <dbReference type="EMBL" id="AYG63577.1"/>
    </source>
</evidence>
<reference evidence="3 4" key="1">
    <citation type="submission" date="2018-10" db="EMBL/GenBank/DDBJ databases">
        <title>Rhizobium etli, R. leguminosarum and a new Rhizobium genospecies from Phaseolus dumosus.</title>
        <authorList>
            <person name="Ramirez-Puebla S.T."/>
            <person name="Rogel-Hernandez M.A."/>
            <person name="Guerrero G."/>
            <person name="Ormeno-Orrillo E."/>
            <person name="Martinez-Romero J.C."/>
            <person name="Negrete-Yankelevich S."/>
            <person name="Martinez-Romero E."/>
        </authorList>
    </citation>
    <scope>NUCLEOTIDE SEQUENCE [LARGE SCALE GENOMIC DNA]</scope>
    <source>
        <strain evidence="3 4">CCGE525</strain>
        <plasmid evidence="4">prccge525c</plasmid>
    </source>
</reference>